<organism evidence="2">
    <name type="scientific">Collimonas fungivorans</name>
    <dbReference type="NCBI Taxonomy" id="158899"/>
    <lineage>
        <taxon>Bacteria</taxon>
        <taxon>Pseudomonadati</taxon>
        <taxon>Pseudomonadota</taxon>
        <taxon>Betaproteobacteria</taxon>
        <taxon>Burkholderiales</taxon>
        <taxon>Oxalobacteraceae</taxon>
        <taxon>Collimonas</taxon>
    </lineage>
</organism>
<dbReference type="PATRIC" id="fig|158899.10.peg.4455"/>
<keyword evidence="1" id="KW-0732">Signal</keyword>
<reference evidence="2 3" key="1">
    <citation type="submission" date="2015-11" db="EMBL/GenBank/DDBJ databases">
        <title>Exploring the genomic traits of fungus-feeding bacterial genus Collimonas.</title>
        <authorList>
            <person name="Song C."/>
            <person name="Schmidt R."/>
            <person name="de Jager V."/>
            <person name="Krzyzanowska D."/>
            <person name="Jongedijk E."/>
            <person name="Cankar K."/>
            <person name="Beekwilder J."/>
            <person name="van Veen A."/>
            <person name="de Boer W."/>
            <person name="van Veen J.A."/>
            <person name="Garbeva P."/>
        </authorList>
    </citation>
    <scope>NUCLEOTIDE SEQUENCE [LARGE SCALE GENOMIC DNA]</scope>
    <source>
        <strain evidence="2 3">Ter6</strain>
    </source>
</reference>
<feature type="chain" id="PRO_5007277049" description="Lipoprotein" evidence="1">
    <location>
        <begin position="23"/>
        <end position="384"/>
    </location>
</feature>
<dbReference type="EMBL" id="CP013232">
    <property type="protein sequence ID" value="AMO97087.1"/>
    <property type="molecule type" value="Genomic_DNA"/>
</dbReference>
<accession>A0A127PH67</accession>
<dbReference type="PROSITE" id="PS51257">
    <property type="entry name" value="PROKAR_LIPOPROTEIN"/>
    <property type="match status" value="1"/>
</dbReference>
<evidence type="ECO:0000313" key="3">
    <source>
        <dbReference type="Proteomes" id="UP000072421"/>
    </source>
</evidence>
<feature type="signal peptide" evidence="1">
    <location>
        <begin position="1"/>
        <end position="22"/>
    </location>
</feature>
<sequence length="384" mass="39717">MVRAAAAAAIVASSLLTGCASIVDGTSQVVTVEARNQGQLVKGASCKLQNAKGTFYVTAPGTVTIHRSRDDLVVQCDKENIKPGLAKIKSSVKGMTYGNILLGGIVGAIVDQSSGAAFDYPAMVTVLMGENGAPIAPFSPPGVPAAPVAPTVQGSPGRNGERQLTGKEMQQHFSSLGTVTGHSPSGAKMLYDVGQGGRLEVKNLDKGGGTMGAYEFKEAENQICLTIYGGSGWRIMQDCYRLYQVNAGTFAMRSATDKYFFTYDINGGGGSYAEQPVAAPSATYANATPATSAPPNDTPAPPVPPASAAPLPVIAVAAPAGLPAEQIGQYSYQSEHLARAQSCSAAPHAILNARGPGFESYTVSCDNGDSLAMRCDFGQCRILR</sequence>
<evidence type="ECO:0000313" key="2">
    <source>
        <dbReference type="EMBL" id="AMO97087.1"/>
    </source>
</evidence>
<name>A0A127PH67_9BURK</name>
<protein>
    <recommendedName>
        <fullName evidence="4">Lipoprotein</fullName>
    </recommendedName>
</protein>
<dbReference type="Proteomes" id="UP000072421">
    <property type="component" value="Chromosome"/>
</dbReference>
<proteinExistence type="predicted"/>
<gene>
    <name evidence="2" type="ORF">CFter6_4496</name>
</gene>
<evidence type="ECO:0008006" key="4">
    <source>
        <dbReference type="Google" id="ProtNLM"/>
    </source>
</evidence>
<dbReference type="AlphaFoldDB" id="A0A127PH67"/>
<evidence type="ECO:0000256" key="1">
    <source>
        <dbReference type="SAM" id="SignalP"/>
    </source>
</evidence>